<name>A0A5J4TAC5_9EUKA</name>
<evidence type="ECO:0000259" key="1">
    <source>
        <dbReference type="Pfam" id="PF10551"/>
    </source>
</evidence>
<dbReference type="OrthoDB" id="2402896at2759"/>
<evidence type="ECO:0000313" key="3">
    <source>
        <dbReference type="Proteomes" id="UP000324800"/>
    </source>
</evidence>
<evidence type="ECO:0000313" key="2">
    <source>
        <dbReference type="EMBL" id="KAA6354510.1"/>
    </source>
</evidence>
<dbReference type="InterPro" id="IPR018289">
    <property type="entry name" value="MULE_transposase_dom"/>
</dbReference>
<gene>
    <name evidence="2" type="ORF">EZS28_049963</name>
</gene>
<proteinExistence type="predicted"/>
<organism evidence="2 3">
    <name type="scientific">Streblomastix strix</name>
    <dbReference type="NCBI Taxonomy" id="222440"/>
    <lineage>
        <taxon>Eukaryota</taxon>
        <taxon>Metamonada</taxon>
        <taxon>Preaxostyla</taxon>
        <taxon>Oxymonadida</taxon>
        <taxon>Streblomastigidae</taxon>
        <taxon>Streblomastix</taxon>
    </lineage>
</organism>
<dbReference type="AlphaFoldDB" id="A0A5J4TAC5"/>
<reference evidence="2 3" key="1">
    <citation type="submission" date="2019-03" db="EMBL/GenBank/DDBJ databases">
        <title>Single cell metagenomics reveals metabolic interactions within the superorganism composed of flagellate Streblomastix strix and complex community of Bacteroidetes bacteria on its surface.</title>
        <authorList>
            <person name="Treitli S.C."/>
            <person name="Kolisko M."/>
            <person name="Husnik F."/>
            <person name="Keeling P."/>
            <person name="Hampl V."/>
        </authorList>
    </citation>
    <scope>NUCLEOTIDE SEQUENCE [LARGE SCALE GENOMIC DNA]</scope>
    <source>
        <strain evidence="2">ST1C</strain>
    </source>
</reference>
<dbReference type="Pfam" id="PF10551">
    <property type="entry name" value="MULE"/>
    <property type="match status" value="1"/>
</dbReference>
<feature type="domain" description="MULE transposase" evidence="1">
    <location>
        <begin position="1"/>
        <end position="68"/>
    </location>
</feature>
<dbReference type="EMBL" id="SNRW01036191">
    <property type="protein sequence ID" value="KAA6354510.1"/>
    <property type="molecule type" value="Genomic_DNA"/>
</dbReference>
<sequence>MDSMYCTNSENLLINKMVGITSKKISFFRCHAILSNERAETYKWLFDQYINIINFEYQPSVVTDKDPANVTVQRLGNLDKAEEA</sequence>
<feature type="non-terminal residue" evidence="2">
    <location>
        <position position="84"/>
    </location>
</feature>
<comment type="caution">
    <text evidence="2">The sequence shown here is derived from an EMBL/GenBank/DDBJ whole genome shotgun (WGS) entry which is preliminary data.</text>
</comment>
<accession>A0A5J4TAC5</accession>
<dbReference type="Proteomes" id="UP000324800">
    <property type="component" value="Unassembled WGS sequence"/>
</dbReference>
<protein>
    <recommendedName>
        <fullName evidence="1">MULE transposase domain-containing protein</fullName>
    </recommendedName>
</protein>